<dbReference type="InterPro" id="IPR031982">
    <property type="entry name" value="PilE-like"/>
</dbReference>
<dbReference type="InterPro" id="IPR012902">
    <property type="entry name" value="N_methyl_site"/>
</dbReference>
<sequence>MKTSRGFTLIELMIVVAIVAILSAIALPAYNSYVTRSKLAEAFSGLSGASVALQQYYQDNRTYVPTAANPNVCTTGNANAPTATDFTFACNPAPSATQFTIRATGSTPTLTGMVYSINQNGTKQTLSVPTTGGWSSTNVGSNSTCWVRDQSGDC</sequence>
<dbReference type="SUPFAM" id="SSF54523">
    <property type="entry name" value="Pili subunits"/>
    <property type="match status" value="1"/>
</dbReference>
<dbReference type="GO" id="GO:0015627">
    <property type="term" value="C:type II protein secretion system complex"/>
    <property type="evidence" value="ECO:0007669"/>
    <property type="project" value="InterPro"/>
</dbReference>
<dbReference type="Pfam" id="PF07963">
    <property type="entry name" value="N_methyl"/>
    <property type="match status" value="1"/>
</dbReference>
<dbReference type="GO" id="GO:0015628">
    <property type="term" value="P:protein secretion by the type II secretion system"/>
    <property type="evidence" value="ECO:0007669"/>
    <property type="project" value="InterPro"/>
</dbReference>
<reference evidence="3" key="1">
    <citation type="submission" date="2009-10" db="EMBL/GenBank/DDBJ databases">
        <title>Diversity of trophic interactions inside an arsenic-rich microbial ecosystem.</title>
        <authorList>
            <person name="Bertin P.N."/>
            <person name="Heinrich-Salmeron A."/>
            <person name="Pelletier E."/>
            <person name="Goulhen-Chollet F."/>
            <person name="Arsene-Ploetze F."/>
            <person name="Gallien S."/>
            <person name="Calteau A."/>
            <person name="Vallenet D."/>
            <person name="Casiot C."/>
            <person name="Chane-Woon-Ming B."/>
            <person name="Giloteaux L."/>
            <person name="Barakat M."/>
            <person name="Bonnefoy V."/>
            <person name="Bruneel O."/>
            <person name="Chandler M."/>
            <person name="Cleiss J."/>
            <person name="Duran R."/>
            <person name="Elbaz-Poulichet F."/>
            <person name="Fonknechten N."/>
            <person name="Lauga B."/>
            <person name="Mornico D."/>
            <person name="Ortet P."/>
            <person name="Schaeffer C."/>
            <person name="Siguier P."/>
            <person name="Alexander Thil Smith A."/>
            <person name="Van Dorsselaer A."/>
            <person name="Weissenbach J."/>
            <person name="Medigue C."/>
            <person name="Le Paslier D."/>
        </authorList>
    </citation>
    <scope>NUCLEOTIDE SEQUENCE</scope>
</reference>
<organism evidence="3">
    <name type="scientific">mine drainage metagenome</name>
    <dbReference type="NCBI Taxonomy" id="410659"/>
    <lineage>
        <taxon>unclassified sequences</taxon>
        <taxon>metagenomes</taxon>
        <taxon>ecological metagenomes</taxon>
    </lineage>
</organism>
<evidence type="ECO:0000256" key="1">
    <source>
        <dbReference type="ARBA" id="ARBA00022481"/>
    </source>
</evidence>
<dbReference type="PANTHER" id="PTHR30093">
    <property type="entry name" value="GENERAL SECRETION PATHWAY PROTEIN G"/>
    <property type="match status" value="1"/>
</dbReference>
<proteinExistence type="predicted"/>
<dbReference type="Gene3D" id="3.30.700.10">
    <property type="entry name" value="Glycoprotein, Type 4 Pilin"/>
    <property type="match status" value="1"/>
</dbReference>
<dbReference type="InterPro" id="IPR000983">
    <property type="entry name" value="Bac_GSPG_pilin"/>
</dbReference>
<accession>E6PLY9</accession>
<dbReference type="GO" id="GO:0044096">
    <property type="term" value="C:type IV pilus"/>
    <property type="evidence" value="ECO:0007669"/>
    <property type="project" value="TreeGrafter"/>
</dbReference>
<keyword evidence="2" id="KW-0812">Transmembrane</keyword>
<keyword evidence="2" id="KW-0472">Membrane</keyword>
<name>E6PLY9_9ZZZZ</name>
<dbReference type="Pfam" id="PF16732">
    <property type="entry name" value="ComP_DUS"/>
    <property type="match status" value="1"/>
</dbReference>
<dbReference type="PROSITE" id="PS00409">
    <property type="entry name" value="PROKAR_NTER_METHYL"/>
    <property type="match status" value="1"/>
</dbReference>
<evidence type="ECO:0000313" key="3">
    <source>
        <dbReference type="EMBL" id="CBH95941.1"/>
    </source>
</evidence>
<dbReference type="EMBL" id="CABM01000016">
    <property type="protein sequence ID" value="CBH95941.1"/>
    <property type="molecule type" value="Genomic_DNA"/>
</dbReference>
<comment type="caution">
    <text evidence="3">The sequence shown here is derived from an EMBL/GenBank/DDBJ whole genome shotgun (WGS) entry which is preliminary data.</text>
</comment>
<dbReference type="PRINTS" id="PR00813">
    <property type="entry name" value="BCTERIALGSPG"/>
</dbReference>
<dbReference type="PANTHER" id="PTHR30093:SF34">
    <property type="entry name" value="PREPILIN PEPTIDASE-DEPENDENT PROTEIN D"/>
    <property type="match status" value="1"/>
</dbReference>
<dbReference type="AlphaFoldDB" id="E6PLY9"/>
<dbReference type="InterPro" id="IPR045584">
    <property type="entry name" value="Pilin-like"/>
</dbReference>
<keyword evidence="2" id="KW-1133">Transmembrane helix</keyword>
<feature type="transmembrane region" description="Helical" evidence="2">
    <location>
        <begin position="12"/>
        <end position="30"/>
    </location>
</feature>
<dbReference type="GO" id="GO:0043683">
    <property type="term" value="P:type IV pilus assembly"/>
    <property type="evidence" value="ECO:0007669"/>
    <property type="project" value="InterPro"/>
</dbReference>
<gene>
    <name evidence="3" type="ORF">CARN2_0929</name>
</gene>
<protein>
    <submittedName>
        <fullName evidence="3">Putative Type II secretory pathway protein H</fullName>
    </submittedName>
</protein>
<evidence type="ECO:0000256" key="2">
    <source>
        <dbReference type="SAM" id="Phobius"/>
    </source>
</evidence>
<dbReference type="GO" id="GO:0043107">
    <property type="term" value="P:type IV pilus-dependent motility"/>
    <property type="evidence" value="ECO:0007669"/>
    <property type="project" value="TreeGrafter"/>
</dbReference>
<keyword evidence="1" id="KW-0488">Methylation</keyword>
<dbReference type="NCBIfam" id="TIGR02532">
    <property type="entry name" value="IV_pilin_GFxxxE"/>
    <property type="match status" value="1"/>
</dbReference>